<name>A0A5C4R318_9RHOB</name>
<dbReference type="PANTHER" id="PTHR35175:SF2">
    <property type="entry name" value="DUF1289 DOMAIN-CONTAINING PROTEIN"/>
    <property type="match status" value="1"/>
</dbReference>
<comment type="caution">
    <text evidence="1">The sequence shown here is derived from an EMBL/GenBank/DDBJ whole genome shotgun (WGS) entry which is preliminary data.</text>
</comment>
<evidence type="ECO:0000313" key="2">
    <source>
        <dbReference type="Proteomes" id="UP000304880"/>
    </source>
</evidence>
<dbReference type="RefSeq" id="WP_045983361.1">
    <property type="nucleotide sequence ID" value="NZ_VDDC01000030.1"/>
</dbReference>
<dbReference type="Pfam" id="PF06945">
    <property type="entry name" value="DUF1289"/>
    <property type="match status" value="1"/>
</dbReference>
<dbReference type="AlphaFoldDB" id="A0A5C4R318"/>
<gene>
    <name evidence="1" type="ORF">FHD67_15200</name>
</gene>
<organism evidence="1 2">
    <name type="scientific">Paracoccus haeundaensis</name>
    <dbReference type="NCBI Taxonomy" id="225362"/>
    <lineage>
        <taxon>Bacteria</taxon>
        <taxon>Pseudomonadati</taxon>
        <taxon>Pseudomonadota</taxon>
        <taxon>Alphaproteobacteria</taxon>
        <taxon>Rhodobacterales</taxon>
        <taxon>Paracoccaceae</taxon>
        <taxon>Paracoccus</taxon>
    </lineage>
</organism>
<dbReference type="InterPro" id="IPR010710">
    <property type="entry name" value="DUF1289"/>
</dbReference>
<protein>
    <submittedName>
        <fullName evidence="1">DUF1289 domain-containing protein</fullName>
    </submittedName>
</protein>
<proteinExistence type="predicted"/>
<evidence type="ECO:0000313" key="1">
    <source>
        <dbReference type="EMBL" id="TNH38345.1"/>
    </source>
</evidence>
<keyword evidence="2" id="KW-1185">Reference proteome</keyword>
<accession>A0A5C4R318</accession>
<dbReference type="EMBL" id="VDDC01000030">
    <property type="protein sequence ID" value="TNH38345.1"/>
    <property type="molecule type" value="Genomic_DNA"/>
</dbReference>
<dbReference type="Proteomes" id="UP000304880">
    <property type="component" value="Unassembled WGS sequence"/>
</dbReference>
<sequence>MIESPCIKLCRIDADRNLCLGCHRTLAEIAAWGRMTPDARARVMAVLPARQDASDMPRRGS</sequence>
<dbReference type="PANTHER" id="PTHR35175">
    <property type="entry name" value="DUF1289 DOMAIN-CONTAINING PROTEIN"/>
    <property type="match status" value="1"/>
</dbReference>
<reference evidence="1 2" key="1">
    <citation type="submission" date="2019-06" db="EMBL/GenBank/DDBJ databases">
        <authorList>
            <person name="Li J."/>
        </authorList>
    </citation>
    <scope>NUCLEOTIDE SEQUENCE [LARGE SCALE GENOMIC DNA]</scope>
    <source>
        <strain evidence="1 2">CGMCC 1.8012</strain>
    </source>
</reference>